<evidence type="ECO:0000313" key="4">
    <source>
        <dbReference type="Proteomes" id="UP000609651"/>
    </source>
</evidence>
<dbReference type="Gene3D" id="2.160.20.10">
    <property type="entry name" value="Single-stranded right-handed beta-helix, Pectin lyase-like"/>
    <property type="match status" value="1"/>
</dbReference>
<accession>A0ABX1VC19</accession>
<feature type="region of interest" description="Disordered" evidence="1">
    <location>
        <begin position="1"/>
        <end position="56"/>
    </location>
</feature>
<feature type="transmembrane region" description="Helical" evidence="2">
    <location>
        <begin position="66"/>
        <end position="86"/>
    </location>
</feature>
<keyword evidence="2" id="KW-0812">Transmembrane</keyword>
<dbReference type="SMART" id="SM00710">
    <property type="entry name" value="PbH1"/>
    <property type="match status" value="6"/>
</dbReference>
<dbReference type="InterPro" id="IPR006626">
    <property type="entry name" value="PbH1"/>
</dbReference>
<keyword evidence="4" id="KW-1185">Reference proteome</keyword>
<evidence type="ECO:0000313" key="3">
    <source>
        <dbReference type="EMBL" id="NNJ25604.1"/>
    </source>
</evidence>
<evidence type="ECO:0000256" key="2">
    <source>
        <dbReference type="SAM" id="Phobius"/>
    </source>
</evidence>
<dbReference type="InterPro" id="IPR011050">
    <property type="entry name" value="Pectin_lyase_fold/virulence"/>
</dbReference>
<organism evidence="3 4">
    <name type="scientific">Alienimonas chondri</name>
    <dbReference type="NCBI Taxonomy" id="2681879"/>
    <lineage>
        <taxon>Bacteria</taxon>
        <taxon>Pseudomonadati</taxon>
        <taxon>Planctomycetota</taxon>
        <taxon>Planctomycetia</taxon>
        <taxon>Planctomycetales</taxon>
        <taxon>Planctomycetaceae</taxon>
        <taxon>Alienimonas</taxon>
    </lineage>
</organism>
<dbReference type="SUPFAM" id="SSF51126">
    <property type="entry name" value="Pectin lyase-like"/>
    <property type="match status" value="1"/>
</dbReference>
<reference evidence="3 4" key="1">
    <citation type="journal article" date="2020" name="Syst. Appl. Microbiol.">
        <title>Alienimonas chondri sp. nov., a novel planctomycete isolated from the biofilm of the red alga Chondrus crispus.</title>
        <authorList>
            <person name="Vitorino I."/>
            <person name="Albuquerque L."/>
            <person name="Wiegand S."/>
            <person name="Kallscheuer N."/>
            <person name="da Costa M.S."/>
            <person name="Lobo-da-Cunha A."/>
            <person name="Jogler C."/>
            <person name="Lage O.M."/>
        </authorList>
    </citation>
    <scope>NUCLEOTIDE SEQUENCE [LARGE SCALE GENOMIC DNA]</scope>
    <source>
        <strain evidence="3 4">LzC2</strain>
    </source>
</reference>
<evidence type="ECO:0000256" key="1">
    <source>
        <dbReference type="SAM" id="MobiDB-lite"/>
    </source>
</evidence>
<dbReference type="InterPro" id="IPR012334">
    <property type="entry name" value="Pectin_lyas_fold"/>
</dbReference>
<dbReference type="Proteomes" id="UP000609651">
    <property type="component" value="Unassembled WGS sequence"/>
</dbReference>
<gene>
    <name evidence="3" type="ORF">LzC2_16760</name>
</gene>
<protein>
    <recommendedName>
        <fullName evidence="5">Right-handed parallel beta-helix repeat-containing protein</fullName>
    </recommendedName>
</protein>
<evidence type="ECO:0008006" key="5">
    <source>
        <dbReference type="Google" id="ProtNLM"/>
    </source>
</evidence>
<dbReference type="EMBL" id="WTPX01000042">
    <property type="protein sequence ID" value="NNJ25604.1"/>
    <property type="molecule type" value="Genomic_DNA"/>
</dbReference>
<proteinExistence type="predicted"/>
<name>A0ABX1VC19_9PLAN</name>
<keyword evidence="2" id="KW-1133">Transmembrane helix</keyword>
<feature type="region of interest" description="Disordered" evidence="1">
    <location>
        <begin position="91"/>
        <end position="116"/>
    </location>
</feature>
<comment type="caution">
    <text evidence="3">The sequence shown here is derived from an EMBL/GenBank/DDBJ whole genome shotgun (WGS) entry which is preliminary data.</text>
</comment>
<sequence>MEPGSGARSGIRTGPGSGIGAAPGSSSSIDAFEVPGSGTLPATEVPSASRVRPRRTENAAGLKTKWPWIAAAAVGLLIAIGLGIWLSGGDDDPEPNVVPDSPEVTEDDRPLTVGPEGRFPSLTAAISYLKEQDDPLGPEEARVVLLPKGVITERLIADGSGFDFPEYVTFQGHADGTVFRTPGAAPSIAITGLVRGLTLENLTVDAEEKAVAVEVAVGLNESRIKGLTIEGLTGTGILLRGLSNDGFDLEGVTITSPEGGDPEAIGIQIVEGGVNTLTVTGGSITGAAVGVDVDANVTDVTLSGLRIASGTDGVRFGDAETGRVALKNVTLKDLVFAGLTRGVAFGNAPRQNSEGLVIADCEFGDTEEPIAPSTHTAEIKAALNADASTGNRAENASADPLGLFP</sequence>
<keyword evidence="2" id="KW-0472">Membrane</keyword>